<evidence type="ECO:0000313" key="3">
    <source>
        <dbReference type="Proteomes" id="UP000694941"/>
    </source>
</evidence>
<comment type="similarity">
    <text evidence="1">Belongs to the small GTPase superfamily. Rab family.</text>
</comment>
<name>A0ABM1TE21_LIMPO</name>
<dbReference type="GeneID" id="106469855"/>
<sequence>MDSLEAKVVVLGSQDCSMSEAFIISFPWITLVLVKPALWFVTLGRHSVAIFHQQLVHHFSLVNYMGHSWSGALSFNELRRNVEEAVVMCVLGNKCDLKSNRAVNTTEAQQYAVSIGATYFETSAVSNEGIEEAFAQTALGLIEVFKNNESQHNKSNDSLDGVDNVLSPQYPLRTNVIKTSEPEGQRIFCC</sequence>
<evidence type="ECO:0000256" key="2">
    <source>
        <dbReference type="ARBA" id="ARBA00022741"/>
    </source>
</evidence>
<dbReference type="InterPro" id="IPR001806">
    <property type="entry name" value="Small_GTPase"/>
</dbReference>
<dbReference type="InterPro" id="IPR027417">
    <property type="entry name" value="P-loop_NTPase"/>
</dbReference>
<proteinExistence type="inferred from homology"/>
<dbReference type="RefSeq" id="XP_022254127.1">
    <property type="nucleotide sequence ID" value="XM_022398419.1"/>
</dbReference>
<dbReference type="PROSITE" id="PS51419">
    <property type="entry name" value="RAB"/>
    <property type="match status" value="1"/>
</dbReference>
<gene>
    <name evidence="4" type="primary">LOC106469855</name>
</gene>
<reference evidence="4" key="1">
    <citation type="submission" date="2025-08" db="UniProtKB">
        <authorList>
            <consortium name="RefSeq"/>
        </authorList>
    </citation>
    <scope>IDENTIFICATION</scope>
    <source>
        <tissue evidence="4">Muscle</tissue>
    </source>
</reference>
<evidence type="ECO:0000313" key="4">
    <source>
        <dbReference type="RefSeq" id="XP_022254127.1"/>
    </source>
</evidence>
<dbReference type="SUPFAM" id="SSF52540">
    <property type="entry name" value="P-loop containing nucleoside triphosphate hydrolases"/>
    <property type="match status" value="1"/>
</dbReference>
<dbReference type="SMART" id="SM00175">
    <property type="entry name" value="RAB"/>
    <property type="match status" value="1"/>
</dbReference>
<dbReference type="PANTHER" id="PTHR47978">
    <property type="match status" value="1"/>
</dbReference>
<keyword evidence="3" id="KW-1185">Reference proteome</keyword>
<dbReference type="SMART" id="SM00173">
    <property type="entry name" value="RAS"/>
    <property type="match status" value="1"/>
</dbReference>
<accession>A0ABM1TE21</accession>
<dbReference type="Proteomes" id="UP000694941">
    <property type="component" value="Unplaced"/>
</dbReference>
<organism evidence="3 4">
    <name type="scientific">Limulus polyphemus</name>
    <name type="common">Atlantic horseshoe crab</name>
    <dbReference type="NCBI Taxonomy" id="6850"/>
    <lineage>
        <taxon>Eukaryota</taxon>
        <taxon>Metazoa</taxon>
        <taxon>Ecdysozoa</taxon>
        <taxon>Arthropoda</taxon>
        <taxon>Chelicerata</taxon>
        <taxon>Merostomata</taxon>
        <taxon>Xiphosura</taxon>
        <taxon>Limulidae</taxon>
        <taxon>Limulus</taxon>
    </lineage>
</organism>
<keyword evidence="2" id="KW-0547">Nucleotide-binding</keyword>
<protein>
    <submittedName>
        <fullName evidence="4">Ras-related protein Rab-21-like isoform X2</fullName>
    </submittedName>
</protein>
<dbReference type="PRINTS" id="PR00449">
    <property type="entry name" value="RASTRNSFRMNG"/>
</dbReference>
<dbReference type="Gene3D" id="3.40.50.300">
    <property type="entry name" value="P-loop containing nucleotide triphosphate hydrolases"/>
    <property type="match status" value="1"/>
</dbReference>
<dbReference type="Pfam" id="PF00071">
    <property type="entry name" value="Ras"/>
    <property type="match status" value="1"/>
</dbReference>
<evidence type="ECO:0000256" key="1">
    <source>
        <dbReference type="ARBA" id="ARBA00006270"/>
    </source>
</evidence>